<dbReference type="Proteomes" id="UP000023152">
    <property type="component" value="Unassembled WGS sequence"/>
</dbReference>
<evidence type="ECO:0000313" key="2">
    <source>
        <dbReference type="Proteomes" id="UP000023152"/>
    </source>
</evidence>
<reference evidence="1 2" key="1">
    <citation type="journal article" date="2013" name="Curr. Biol.">
        <title>The Genome of the Foraminiferan Reticulomyxa filosa.</title>
        <authorList>
            <person name="Glockner G."/>
            <person name="Hulsmann N."/>
            <person name="Schleicher M."/>
            <person name="Noegel A.A."/>
            <person name="Eichinger L."/>
            <person name="Gallinger C."/>
            <person name="Pawlowski J."/>
            <person name="Sierra R."/>
            <person name="Euteneuer U."/>
            <person name="Pillet L."/>
            <person name="Moustafa A."/>
            <person name="Platzer M."/>
            <person name="Groth M."/>
            <person name="Szafranski K."/>
            <person name="Schliwa M."/>
        </authorList>
    </citation>
    <scope>NUCLEOTIDE SEQUENCE [LARGE SCALE GENOMIC DNA]</scope>
</reference>
<protein>
    <submittedName>
        <fullName evidence="1">Uncharacterized protein</fullName>
    </submittedName>
</protein>
<dbReference type="EMBL" id="ASPP01009284">
    <property type="protein sequence ID" value="ETO24343.1"/>
    <property type="molecule type" value="Genomic_DNA"/>
</dbReference>
<evidence type="ECO:0000313" key="1">
    <source>
        <dbReference type="EMBL" id="ETO24343.1"/>
    </source>
</evidence>
<gene>
    <name evidence="1" type="ORF">RFI_12812</name>
</gene>
<dbReference type="AlphaFoldDB" id="X6NEM0"/>
<keyword evidence="2" id="KW-1185">Reference proteome</keyword>
<comment type="caution">
    <text evidence="1">The sequence shown here is derived from an EMBL/GenBank/DDBJ whole genome shotgun (WGS) entry which is preliminary data.</text>
</comment>
<organism evidence="1 2">
    <name type="scientific">Reticulomyxa filosa</name>
    <dbReference type="NCBI Taxonomy" id="46433"/>
    <lineage>
        <taxon>Eukaryota</taxon>
        <taxon>Sar</taxon>
        <taxon>Rhizaria</taxon>
        <taxon>Retaria</taxon>
        <taxon>Foraminifera</taxon>
        <taxon>Monothalamids</taxon>
        <taxon>Reticulomyxidae</taxon>
        <taxon>Reticulomyxa</taxon>
    </lineage>
</organism>
<sequence>MHIYVFTGAALFEGQTTEVAIELDITSNRNELGEFTGNRTPFDNSLGSSEGKGRLWCDMVWNEEKKEYEEAVCFRWVDEQQGVMTVLEFNSACDNLDVKHSFYEGIIMRFPAFADPNDSDLENVTQHGTFDFLCSSKIMIGCMPTKKVEMTKIKKNPDSFRECLIILKKLKNREQKKNATLYDYQKVMTGLLICLENNTVSMVPKTANLCNLRPLTLI</sequence>
<name>X6NEM0_RETFI</name>
<proteinExistence type="predicted"/>
<accession>X6NEM0</accession>